<dbReference type="GO" id="GO:0015627">
    <property type="term" value="C:type II protein secretion system complex"/>
    <property type="evidence" value="ECO:0007669"/>
    <property type="project" value="TreeGrafter"/>
</dbReference>
<feature type="signal peptide" evidence="4">
    <location>
        <begin position="1"/>
        <end position="21"/>
    </location>
</feature>
<dbReference type="GO" id="GO:0016020">
    <property type="term" value="C:membrane"/>
    <property type="evidence" value="ECO:0007669"/>
    <property type="project" value="UniProtKB-SubCell"/>
</dbReference>
<reference evidence="6" key="1">
    <citation type="submission" date="2019-08" db="EMBL/GenBank/DDBJ databases">
        <title>Limnoglobus roseus gen. nov., sp. nov., a novel freshwater planctomycete with a giant genome from the family Gemmataceae.</title>
        <authorList>
            <person name="Kulichevskaya I.S."/>
            <person name="Naumoff D.G."/>
            <person name="Miroshnikov K."/>
            <person name="Ivanova A."/>
            <person name="Philippov D.A."/>
            <person name="Hakobyan A."/>
            <person name="Rijpstra I.C."/>
            <person name="Sinninghe Damste J.S."/>
            <person name="Liesack W."/>
            <person name="Dedysh S.N."/>
        </authorList>
    </citation>
    <scope>NUCLEOTIDE SEQUENCE [LARGE SCALE GENOMIC DNA]</scope>
    <source>
        <strain evidence="6">PX52</strain>
    </source>
</reference>
<dbReference type="GO" id="GO:0009306">
    <property type="term" value="P:protein secretion"/>
    <property type="evidence" value="ECO:0007669"/>
    <property type="project" value="TreeGrafter"/>
</dbReference>
<dbReference type="InterPro" id="IPR050810">
    <property type="entry name" value="Bact_Secretion_Sys_Channel"/>
</dbReference>
<evidence type="ECO:0000313" key="6">
    <source>
        <dbReference type="Proteomes" id="UP000324974"/>
    </source>
</evidence>
<evidence type="ECO:0008006" key="7">
    <source>
        <dbReference type="Google" id="ProtNLM"/>
    </source>
</evidence>
<sequence length="287" mass="28559">MKRLATLVLLGGLLAIHPGSAQDVASRPSTKPTAAAKVRSVYLVSNADPETVAGLLAAIYQGEAVVAAAPAGVGKAVIVGGSATAVADVGKLIEQLDRKPRAVEIEVTLVEATVAKDGKDPTAADLLKDGKGQRIKLTAVEGQSAVSTTGGSRPFVTGSVRQPVGPGGAGGRDGAGGFPGAAAQPRIVRGVNYQSVGTTVKLTARVESGDAVAVDLSVQETKVRPADDENGEPAIDNATLTTKVSVPAGKPVVAQTVRTGGKAGATVAMVIVTARVVGEGPTAAGMH</sequence>
<keyword evidence="2 4" id="KW-0732">Signal</keyword>
<dbReference type="RefSeq" id="WP_149110308.1">
    <property type="nucleotide sequence ID" value="NZ_CP042425.1"/>
</dbReference>
<feature type="chain" id="PRO_5023067241" description="NolW-like domain-containing protein" evidence="4">
    <location>
        <begin position="22"/>
        <end position="287"/>
    </location>
</feature>
<evidence type="ECO:0000256" key="2">
    <source>
        <dbReference type="ARBA" id="ARBA00022729"/>
    </source>
</evidence>
<keyword evidence="6" id="KW-1185">Reference proteome</keyword>
<dbReference type="AlphaFoldDB" id="A0A5C1A8F3"/>
<gene>
    <name evidence="5" type="ORF">PX52LOC_02424</name>
</gene>
<evidence type="ECO:0000256" key="4">
    <source>
        <dbReference type="SAM" id="SignalP"/>
    </source>
</evidence>
<comment type="subcellular location">
    <subcellularLocation>
        <location evidence="1">Membrane</location>
    </subcellularLocation>
</comment>
<dbReference type="PANTHER" id="PTHR30332">
    <property type="entry name" value="PROBABLE GENERAL SECRETION PATHWAY PROTEIN D"/>
    <property type="match status" value="1"/>
</dbReference>
<name>A0A5C1A8F3_9BACT</name>
<proteinExistence type="predicted"/>
<accession>A0A5C1A8F3</accession>
<dbReference type="OrthoDB" id="288266at2"/>
<evidence type="ECO:0000313" key="5">
    <source>
        <dbReference type="EMBL" id="QEL15501.1"/>
    </source>
</evidence>
<dbReference type="KEGG" id="lrs:PX52LOC_02424"/>
<protein>
    <recommendedName>
        <fullName evidence="7">NolW-like domain-containing protein</fullName>
    </recommendedName>
</protein>
<evidence type="ECO:0000256" key="1">
    <source>
        <dbReference type="ARBA" id="ARBA00004370"/>
    </source>
</evidence>
<dbReference type="EMBL" id="CP042425">
    <property type="protein sequence ID" value="QEL15501.1"/>
    <property type="molecule type" value="Genomic_DNA"/>
</dbReference>
<dbReference type="Proteomes" id="UP000324974">
    <property type="component" value="Chromosome"/>
</dbReference>
<organism evidence="5 6">
    <name type="scientific">Limnoglobus roseus</name>
    <dbReference type="NCBI Taxonomy" id="2598579"/>
    <lineage>
        <taxon>Bacteria</taxon>
        <taxon>Pseudomonadati</taxon>
        <taxon>Planctomycetota</taxon>
        <taxon>Planctomycetia</taxon>
        <taxon>Gemmatales</taxon>
        <taxon>Gemmataceae</taxon>
        <taxon>Limnoglobus</taxon>
    </lineage>
</organism>
<evidence type="ECO:0000256" key="3">
    <source>
        <dbReference type="ARBA" id="ARBA00023136"/>
    </source>
</evidence>
<dbReference type="PANTHER" id="PTHR30332:SF24">
    <property type="entry name" value="SECRETIN GSPD-RELATED"/>
    <property type="match status" value="1"/>
</dbReference>
<keyword evidence="3" id="KW-0472">Membrane</keyword>